<evidence type="ECO:0000256" key="1">
    <source>
        <dbReference type="ARBA" id="ARBA00021292"/>
    </source>
</evidence>
<sequence length="395" mass="43773">MRIALFTETFLPKIDGVVTRLMGTLDQLAELGHEAVVFAPGNPPARYAGHLVQRVRAVSFKPWYPELKVGMPTPRIAQTMERFHPHVVHAVNPVWLAAYGALSSARRDLPMLASFHTDVPEYTQRLGLDFITNTTTSWIRTMHNLAEVNLCTSPQMVEKAEGLGIRNVALWPKVVDTARYRPENRSEAMRAKLTDGHPEDRLLVYVGRMSKEKDLSVLRSVIDRAPAGTRLAMVGSGPHIEELRAEFAGTNTVFTGYMSGAELDAAYASADVFVFPSTTETLGLVALESMASGVPVVGARAGGIPFAVPEDVGGLLAAPHDPVDFSRQVNRLLEDESLRARLAEGGLADVQQYGWRASTERLVEHYERTIDLHWRDHVEPRWRIKTLGRPMPRAV</sequence>
<evidence type="ECO:0000313" key="6">
    <source>
        <dbReference type="Proteomes" id="UP001500755"/>
    </source>
</evidence>
<keyword evidence="6" id="KW-1185">Reference proteome</keyword>
<accession>A0ABN2TNH6</accession>
<dbReference type="Gene3D" id="3.40.50.2000">
    <property type="entry name" value="Glycogen Phosphorylase B"/>
    <property type="match status" value="2"/>
</dbReference>
<comment type="caution">
    <text evidence="5">The sequence shown here is derived from an EMBL/GenBank/DDBJ whole genome shotgun (WGS) entry which is preliminary data.</text>
</comment>
<dbReference type="RefSeq" id="WP_344310711.1">
    <property type="nucleotide sequence ID" value="NZ_BAAANO010000035.1"/>
</dbReference>
<dbReference type="PANTHER" id="PTHR45947:SF3">
    <property type="entry name" value="SULFOQUINOVOSYL TRANSFERASE SQD2"/>
    <property type="match status" value="1"/>
</dbReference>
<evidence type="ECO:0000256" key="3">
    <source>
        <dbReference type="ARBA" id="ARBA00022679"/>
    </source>
</evidence>
<dbReference type="Pfam" id="PF13439">
    <property type="entry name" value="Glyco_transf_4"/>
    <property type="match status" value="1"/>
</dbReference>
<dbReference type="EMBL" id="BAAANO010000035">
    <property type="protein sequence ID" value="GAA2014635.1"/>
    <property type="molecule type" value="Genomic_DNA"/>
</dbReference>
<dbReference type="InterPro" id="IPR050194">
    <property type="entry name" value="Glycosyltransferase_grp1"/>
</dbReference>
<reference evidence="5 6" key="1">
    <citation type="journal article" date="2019" name="Int. J. Syst. Evol. Microbiol.">
        <title>The Global Catalogue of Microorganisms (GCM) 10K type strain sequencing project: providing services to taxonomists for standard genome sequencing and annotation.</title>
        <authorList>
            <consortium name="The Broad Institute Genomics Platform"/>
            <consortium name="The Broad Institute Genome Sequencing Center for Infectious Disease"/>
            <person name="Wu L."/>
            <person name="Ma J."/>
        </authorList>
    </citation>
    <scope>NUCLEOTIDE SEQUENCE [LARGE SCALE GENOMIC DNA]</scope>
    <source>
        <strain evidence="5 6">JCM 14546</strain>
    </source>
</reference>
<dbReference type="Proteomes" id="UP001500755">
    <property type="component" value="Unassembled WGS sequence"/>
</dbReference>
<name>A0ABN2TNH6_9MICO</name>
<evidence type="ECO:0000256" key="2">
    <source>
        <dbReference type="ARBA" id="ARBA00022676"/>
    </source>
</evidence>
<feature type="domain" description="Glycosyltransferase subfamily 4-like N-terminal" evidence="4">
    <location>
        <begin position="15"/>
        <end position="179"/>
    </location>
</feature>
<dbReference type="Pfam" id="PF13692">
    <property type="entry name" value="Glyco_trans_1_4"/>
    <property type="match status" value="1"/>
</dbReference>
<organism evidence="5 6">
    <name type="scientific">Brevibacterium samyangense</name>
    <dbReference type="NCBI Taxonomy" id="366888"/>
    <lineage>
        <taxon>Bacteria</taxon>
        <taxon>Bacillati</taxon>
        <taxon>Actinomycetota</taxon>
        <taxon>Actinomycetes</taxon>
        <taxon>Micrococcales</taxon>
        <taxon>Brevibacteriaceae</taxon>
        <taxon>Brevibacterium</taxon>
    </lineage>
</organism>
<dbReference type="SUPFAM" id="SSF53756">
    <property type="entry name" value="UDP-Glycosyltransferase/glycogen phosphorylase"/>
    <property type="match status" value="1"/>
</dbReference>
<proteinExistence type="predicted"/>
<dbReference type="CDD" id="cd03814">
    <property type="entry name" value="GT4-like"/>
    <property type="match status" value="1"/>
</dbReference>
<keyword evidence="3" id="KW-0808">Transferase</keyword>
<protein>
    <recommendedName>
        <fullName evidence="1">D-inositol 3-phosphate glycosyltransferase</fullName>
    </recommendedName>
</protein>
<evidence type="ECO:0000259" key="4">
    <source>
        <dbReference type="Pfam" id="PF13439"/>
    </source>
</evidence>
<dbReference type="PANTHER" id="PTHR45947">
    <property type="entry name" value="SULFOQUINOVOSYL TRANSFERASE SQD2"/>
    <property type="match status" value="1"/>
</dbReference>
<dbReference type="InterPro" id="IPR028098">
    <property type="entry name" value="Glyco_trans_4-like_N"/>
</dbReference>
<gene>
    <name evidence="5" type="ORF">GCM10009755_27970</name>
</gene>
<keyword evidence="2" id="KW-0328">Glycosyltransferase</keyword>
<evidence type="ECO:0000313" key="5">
    <source>
        <dbReference type="EMBL" id="GAA2014635.1"/>
    </source>
</evidence>